<evidence type="ECO:0000313" key="2">
    <source>
        <dbReference type="Proteomes" id="UP001250538"/>
    </source>
</evidence>
<gene>
    <name evidence="1" type="ORF">RQP50_25560</name>
</gene>
<protein>
    <submittedName>
        <fullName evidence="1">Uncharacterized protein</fullName>
    </submittedName>
</protein>
<proteinExistence type="predicted"/>
<dbReference type="AlphaFoldDB" id="A0AAJ2N4L2"/>
<dbReference type="RefSeq" id="WP_174811464.1">
    <property type="nucleotide sequence ID" value="NZ_JAVYAA010000008.1"/>
</dbReference>
<sequence length="50" mass="6121">MRNKRGRSFDEAHYVHASFDMNGPWLFKMIGYGDMLMYSFYYCTNKWIQL</sequence>
<keyword evidence="2" id="KW-1185">Reference proteome</keyword>
<accession>A0AAJ2N4L2</accession>
<reference evidence="2" key="1">
    <citation type="submission" date="2023-09" db="EMBL/GenBank/DDBJ databases">
        <title>Paenibacillus sp. chi10 Genome sequencing and assembly.</title>
        <authorList>
            <person name="Kim I."/>
        </authorList>
    </citation>
    <scope>NUCLEOTIDE SEQUENCE [LARGE SCALE GENOMIC DNA]</scope>
    <source>
        <strain evidence="2">chi10</strain>
    </source>
</reference>
<organism evidence="1 2">
    <name type="scientific">Paenibacillus suaedae</name>
    <dbReference type="NCBI Taxonomy" id="3077233"/>
    <lineage>
        <taxon>Bacteria</taxon>
        <taxon>Bacillati</taxon>
        <taxon>Bacillota</taxon>
        <taxon>Bacilli</taxon>
        <taxon>Bacillales</taxon>
        <taxon>Paenibacillaceae</taxon>
        <taxon>Paenibacillus</taxon>
    </lineage>
</organism>
<comment type="caution">
    <text evidence="1">The sequence shown here is derived from an EMBL/GenBank/DDBJ whole genome shotgun (WGS) entry which is preliminary data.</text>
</comment>
<dbReference type="EMBL" id="JAVYAA010000008">
    <property type="protein sequence ID" value="MDT8979603.1"/>
    <property type="molecule type" value="Genomic_DNA"/>
</dbReference>
<dbReference type="Proteomes" id="UP001250538">
    <property type="component" value="Unassembled WGS sequence"/>
</dbReference>
<name>A0AAJ2N4L2_9BACL</name>
<evidence type="ECO:0000313" key="1">
    <source>
        <dbReference type="EMBL" id="MDT8979603.1"/>
    </source>
</evidence>